<keyword evidence="2 7" id="KW-0812">Transmembrane</keyword>
<feature type="transmembrane region" description="Helical" evidence="7">
    <location>
        <begin position="519"/>
        <end position="539"/>
    </location>
</feature>
<keyword evidence="5 7" id="KW-0472">Membrane</keyword>
<comment type="subcellular location">
    <subcellularLocation>
        <location evidence="1">Membrane</location>
        <topology evidence="1">Multi-pass membrane protein</topology>
    </subcellularLocation>
</comment>
<dbReference type="OrthoDB" id="308440at2759"/>
<dbReference type="Pfam" id="PF01535">
    <property type="entry name" value="PPR"/>
    <property type="match status" value="2"/>
</dbReference>
<dbReference type="InterPro" id="IPR002885">
    <property type="entry name" value="PPR_rpt"/>
</dbReference>
<keyword evidence="4 7" id="KW-1133">Transmembrane helix</keyword>
<evidence type="ECO:0000256" key="1">
    <source>
        <dbReference type="ARBA" id="ARBA00004141"/>
    </source>
</evidence>
<feature type="repeat" description="PPR" evidence="6">
    <location>
        <begin position="395"/>
        <end position="429"/>
    </location>
</feature>
<dbReference type="EMBL" id="JAMYWD010000007">
    <property type="protein sequence ID" value="KAJ4966300.1"/>
    <property type="molecule type" value="Genomic_DNA"/>
</dbReference>
<evidence type="ECO:0000313" key="9">
    <source>
        <dbReference type="EMBL" id="KAJ4966300.1"/>
    </source>
</evidence>
<dbReference type="PANTHER" id="PTHR43390:SF2">
    <property type="entry name" value="THYLAKOIDAL PROCESSING PEPTIDASE 2, CHLOROPLASTIC-RELATED"/>
    <property type="match status" value="1"/>
</dbReference>
<accession>A0A9Q0QNQ2</accession>
<gene>
    <name evidence="9" type="ORF">NE237_018149</name>
</gene>
<protein>
    <recommendedName>
        <fullName evidence="8">Peptidase S26 domain-containing protein</fullName>
    </recommendedName>
</protein>
<dbReference type="InterPro" id="IPR036259">
    <property type="entry name" value="MFS_trans_sf"/>
</dbReference>
<evidence type="ECO:0000256" key="4">
    <source>
        <dbReference type="ARBA" id="ARBA00022989"/>
    </source>
</evidence>
<dbReference type="Gene3D" id="2.10.109.10">
    <property type="entry name" value="Umud Fragment, subunit A"/>
    <property type="match status" value="1"/>
</dbReference>
<dbReference type="GO" id="GO:0022857">
    <property type="term" value="F:transmembrane transporter activity"/>
    <property type="evidence" value="ECO:0007669"/>
    <property type="project" value="InterPro"/>
</dbReference>
<proteinExistence type="predicted"/>
<dbReference type="AlphaFoldDB" id="A0A9Q0QNQ2"/>
<dbReference type="InterPro" id="IPR019533">
    <property type="entry name" value="Peptidase_S26"/>
</dbReference>
<comment type="caution">
    <text evidence="9">The sequence shown here is derived from an EMBL/GenBank/DDBJ whole genome shotgun (WGS) entry which is preliminary data.</text>
</comment>
<dbReference type="GO" id="GO:0004252">
    <property type="term" value="F:serine-type endopeptidase activity"/>
    <property type="evidence" value="ECO:0007669"/>
    <property type="project" value="InterPro"/>
</dbReference>
<dbReference type="GO" id="GO:0006465">
    <property type="term" value="P:signal peptide processing"/>
    <property type="evidence" value="ECO:0007669"/>
    <property type="project" value="InterPro"/>
</dbReference>
<evidence type="ECO:0000256" key="7">
    <source>
        <dbReference type="SAM" id="Phobius"/>
    </source>
</evidence>
<evidence type="ECO:0000256" key="3">
    <source>
        <dbReference type="ARBA" id="ARBA00022737"/>
    </source>
</evidence>
<dbReference type="GO" id="GO:0010027">
    <property type="term" value="P:thylakoid membrane organization"/>
    <property type="evidence" value="ECO:0007669"/>
    <property type="project" value="TreeGrafter"/>
</dbReference>
<feature type="repeat" description="PPR" evidence="6">
    <location>
        <begin position="289"/>
        <end position="323"/>
    </location>
</feature>
<evidence type="ECO:0000256" key="2">
    <source>
        <dbReference type="ARBA" id="ARBA00022692"/>
    </source>
</evidence>
<dbReference type="InterPro" id="IPR036286">
    <property type="entry name" value="LexA/Signal_pep-like_sf"/>
</dbReference>
<evidence type="ECO:0000256" key="5">
    <source>
        <dbReference type="ARBA" id="ARBA00023136"/>
    </source>
</evidence>
<feature type="transmembrane region" description="Helical" evidence="7">
    <location>
        <begin position="589"/>
        <end position="609"/>
    </location>
</feature>
<dbReference type="Proteomes" id="UP001141806">
    <property type="component" value="Unassembled WGS sequence"/>
</dbReference>
<keyword evidence="3" id="KW-0677">Repeat</keyword>
<dbReference type="GO" id="GO:0009535">
    <property type="term" value="C:chloroplast thylakoid membrane"/>
    <property type="evidence" value="ECO:0007669"/>
    <property type="project" value="TreeGrafter"/>
</dbReference>
<dbReference type="PROSITE" id="PS51375">
    <property type="entry name" value="PPR"/>
    <property type="match status" value="2"/>
</dbReference>
<dbReference type="PANTHER" id="PTHR43390">
    <property type="entry name" value="SIGNAL PEPTIDASE I"/>
    <property type="match status" value="1"/>
</dbReference>
<dbReference type="Gene3D" id="1.25.40.10">
    <property type="entry name" value="Tetratricopeptide repeat domain"/>
    <property type="match status" value="2"/>
</dbReference>
<feature type="transmembrane region" description="Helical" evidence="7">
    <location>
        <begin position="480"/>
        <end position="498"/>
    </location>
</feature>
<sequence length="623" mass="70084">MSPIPQRQSQFQPQPQALIKTQAPLDSLLVSSPSDSSSPIPSLSIPFQPRSGISVVSGSLSGFPPIKPRQLFILEYDEEFDAELPAPPTGTTSILVKNLNSLYDPTSKSTSQSVSYMFRKPDVADIVILKVPPIIQELGYSSGEVFHKRIVTKVGDCVEVHDGKLVVNDAIQEEDFILEPLPYEMDPVVIPEGYVFVMDNNRSNSFNSQNWGPLPIKSVSHSSGTFSVYGAITLATIALIPKIGVPHDNFTFPILNRAISLPLYFCNTYGNHKWIGYAHQVLDEMYHRNLGSWTSMIFGYVWIKNYGDVFMLFLDMQMNGFEPNLVMVLIMVQAYFISQNLLGGNLEDAEFLLGKLGNTDDFSWDIMIDGSSLSSDLIRIAQNFNRRSNESYKRNNTTWHAIMSGFVENEYFREAIRLFQQTQYAILKPWTDTLRFLSLVCTQLDSIHLRKGIHGYWGFHHPLLPLEIVIDDGLLATQSVVFLIMLLIIISMMIAAHVKEERFKIAGDSGLVDATVPMSVWWLVAPFVLFRIFDVFTAFGLQEFFYDQLPDGLQSIALSLYPCVFGVGSFLSSFSFIFSLLLRRLLVGVAKIVGFQTISIKPILIIFIWRKRLTATAQAKGQC</sequence>
<dbReference type="InterPro" id="IPR000109">
    <property type="entry name" value="POT_fam"/>
</dbReference>
<dbReference type="Pfam" id="PF10502">
    <property type="entry name" value="Peptidase_S26"/>
    <property type="match status" value="1"/>
</dbReference>
<dbReference type="InterPro" id="IPR000223">
    <property type="entry name" value="Pept_S26A_signal_pept_1"/>
</dbReference>
<dbReference type="Pfam" id="PF00854">
    <property type="entry name" value="PTR2"/>
    <property type="match status" value="1"/>
</dbReference>
<evidence type="ECO:0000259" key="8">
    <source>
        <dbReference type="Pfam" id="PF10502"/>
    </source>
</evidence>
<dbReference type="InterPro" id="IPR011990">
    <property type="entry name" value="TPR-like_helical_dom_sf"/>
</dbReference>
<evidence type="ECO:0000313" key="10">
    <source>
        <dbReference type="Proteomes" id="UP001141806"/>
    </source>
</evidence>
<feature type="transmembrane region" description="Helical" evidence="7">
    <location>
        <begin position="559"/>
        <end position="582"/>
    </location>
</feature>
<dbReference type="SUPFAM" id="SSF51306">
    <property type="entry name" value="LexA/Signal peptidase"/>
    <property type="match status" value="1"/>
</dbReference>
<feature type="domain" description="Peptidase S26" evidence="8">
    <location>
        <begin position="112"/>
        <end position="219"/>
    </location>
</feature>
<evidence type="ECO:0000256" key="6">
    <source>
        <dbReference type="PROSITE-ProRule" id="PRU00708"/>
    </source>
</evidence>
<organism evidence="9 10">
    <name type="scientific">Protea cynaroides</name>
    <dbReference type="NCBI Taxonomy" id="273540"/>
    <lineage>
        <taxon>Eukaryota</taxon>
        <taxon>Viridiplantae</taxon>
        <taxon>Streptophyta</taxon>
        <taxon>Embryophyta</taxon>
        <taxon>Tracheophyta</taxon>
        <taxon>Spermatophyta</taxon>
        <taxon>Magnoliopsida</taxon>
        <taxon>Proteales</taxon>
        <taxon>Proteaceae</taxon>
        <taxon>Protea</taxon>
    </lineage>
</organism>
<name>A0A9Q0QNQ2_9MAGN</name>
<dbReference type="Gene3D" id="1.20.1250.20">
    <property type="entry name" value="MFS general substrate transporter like domains"/>
    <property type="match status" value="1"/>
</dbReference>
<reference evidence="9" key="1">
    <citation type="journal article" date="2023" name="Plant J.">
        <title>The genome of the king protea, Protea cynaroides.</title>
        <authorList>
            <person name="Chang J."/>
            <person name="Duong T.A."/>
            <person name="Schoeman C."/>
            <person name="Ma X."/>
            <person name="Roodt D."/>
            <person name="Barker N."/>
            <person name="Li Z."/>
            <person name="Van de Peer Y."/>
            <person name="Mizrachi E."/>
        </authorList>
    </citation>
    <scope>NUCLEOTIDE SEQUENCE</scope>
    <source>
        <tissue evidence="9">Young leaves</tissue>
    </source>
</reference>
<keyword evidence="10" id="KW-1185">Reference proteome</keyword>